<comment type="caution">
    <text evidence="8">The sequence shown here is derived from an EMBL/GenBank/DDBJ whole genome shotgun (WGS) entry which is preliminary data.</text>
</comment>
<protein>
    <recommendedName>
        <fullName evidence="6">PhoH-like protein</fullName>
    </recommendedName>
</protein>
<dbReference type="GO" id="GO:0005829">
    <property type="term" value="C:cytosol"/>
    <property type="evidence" value="ECO:0007669"/>
    <property type="project" value="TreeGrafter"/>
</dbReference>
<evidence type="ECO:0000256" key="2">
    <source>
        <dbReference type="ARBA" id="ARBA00010393"/>
    </source>
</evidence>
<organism evidence="8 9">
    <name type="scientific">Prochlorococcus marinus str. MIT 9116</name>
    <dbReference type="NCBI Taxonomy" id="167544"/>
    <lineage>
        <taxon>Bacteria</taxon>
        <taxon>Bacillati</taxon>
        <taxon>Cyanobacteriota</taxon>
        <taxon>Cyanophyceae</taxon>
        <taxon>Synechococcales</taxon>
        <taxon>Prochlorococcaceae</taxon>
        <taxon>Prochlorococcus</taxon>
    </lineage>
</organism>
<keyword evidence="5" id="KW-0067">ATP-binding</keyword>
<dbReference type="Proteomes" id="UP000030491">
    <property type="component" value="Unassembled WGS sequence"/>
</dbReference>
<evidence type="ECO:0000313" key="9">
    <source>
        <dbReference type="Proteomes" id="UP000030491"/>
    </source>
</evidence>
<dbReference type="RefSeq" id="WP_032513082.1">
    <property type="nucleotide sequence ID" value="NZ_JNAJ01000004.1"/>
</dbReference>
<dbReference type="OrthoDB" id="9773137at2"/>
<keyword evidence="3" id="KW-0963">Cytoplasm</keyword>
<dbReference type="GO" id="GO:0005524">
    <property type="term" value="F:ATP binding"/>
    <property type="evidence" value="ECO:0007669"/>
    <property type="project" value="UniProtKB-KW"/>
</dbReference>
<evidence type="ECO:0000256" key="6">
    <source>
        <dbReference type="ARBA" id="ARBA00039970"/>
    </source>
</evidence>
<feature type="domain" description="PhoH-like protein" evidence="7">
    <location>
        <begin position="115"/>
        <end position="317"/>
    </location>
</feature>
<keyword evidence="4" id="KW-0547">Nucleotide-binding</keyword>
<evidence type="ECO:0000256" key="5">
    <source>
        <dbReference type="ARBA" id="ARBA00022840"/>
    </source>
</evidence>
<dbReference type="PANTHER" id="PTHR30473:SF1">
    <property type="entry name" value="PHOH-LIKE PROTEIN"/>
    <property type="match status" value="1"/>
</dbReference>
<evidence type="ECO:0000256" key="4">
    <source>
        <dbReference type="ARBA" id="ARBA00022741"/>
    </source>
</evidence>
<name>A0A0A1ZY03_PROMR</name>
<evidence type="ECO:0000313" key="8">
    <source>
        <dbReference type="EMBL" id="KGF93134.1"/>
    </source>
</evidence>
<dbReference type="InterPro" id="IPR027417">
    <property type="entry name" value="P-loop_NTPase"/>
</dbReference>
<dbReference type="Pfam" id="PF02562">
    <property type="entry name" value="PhoH"/>
    <property type="match status" value="1"/>
</dbReference>
<dbReference type="EMBL" id="JNAJ01000004">
    <property type="protein sequence ID" value="KGF93134.1"/>
    <property type="molecule type" value="Genomic_DNA"/>
</dbReference>
<gene>
    <name evidence="8" type="ORF">EU93_0310</name>
</gene>
<comment type="subcellular location">
    <subcellularLocation>
        <location evidence="1">Cytoplasm</location>
    </subcellularLocation>
</comment>
<dbReference type="FunFam" id="3.40.50.300:FF:000013">
    <property type="entry name" value="PhoH family ATPase"/>
    <property type="match status" value="1"/>
</dbReference>
<dbReference type="Gene3D" id="3.40.50.300">
    <property type="entry name" value="P-loop containing nucleotide triphosphate hydrolases"/>
    <property type="match status" value="1"/>
</dbReference>
<dbReference type="SUPFAM" id="SSF52540">
    <property type="entry name" value="P-loop containing nucleoside triphosphate hydrolases"/>
    <property type="match status" value="1"/>
</dbReference>
<comment type="similarity">
    <text evidence="2">Belongs to the PhoH family.</text>
</comment>
<dbReference type="PANTHER" id="PTHR30473">
    <property type="entry name" value="PROTEIN PHOH"/>
    <property type="match status" value="1"/>
</dbReference>
<dbReference type="InterPro" id="IPR051451">
    <property type="entry name" value="PhoH2-like"/>
</dbReference>
<dbReference type="AlphaFoldDB" id="A0A0A1ZY03"/>
<sequence length="318" mass="35295">MTEVSNTGHFTIDLPSSDAATALSGPGNSFLKKFESLTGVSLTIRGLQLEMNGVMSKIERASALVELTRPIWEQGLEVPEVDLKAALSSLNMGESSSHAELGKKVLARSKEGRYLRPRTIRQKEYVDSIENFDLTFAIGPAGTGKTFLATVYAARLLNEKKIEKIVLTRPAVEAGESLGFLPGDLQQKVDPYLRPLFDSLHSIFGYDKTNSLIEKGIIEVAPLAFMRGRTLDNSFVILDEAQNTTCSQMRMFLTRLGERSKMVVNGDITQIDLKKDQESGLIEATRIFSETEGIKFCYLTVEDVVRHPLVQKIIEAYR</sequence>
<evidence type="ECO:0000256" key="1">
    <source>
        <dbReference type="ARBA" id="ARBA00004496"/>
    </source>
</evidence>
<evidence type="ECO:0000256" key="3">
    <source>
        <dbReference type="ARBA" id="ARBA00022490"/>
    </source>
</evidence>
<dbReference type="InterPro" id="IPR003714">
    <property type="entry name" value="PhoH"/>
</dbReference>
<proteinExistence type="inferred from homology"/>
<accession>A0A0A1ZY03</accession>
<evidence type="ECO:0000259" key="7">
    <source>
        <dbReference type="Pfam" id="PF02562"/>
    </source>
</evidence>
<reference evidence="9" key="1">
    <citation type="journal article" date="2014" name="Sci. Data">
        <title>Genomes of diverse isolates of the marine cyanobacterium Prochlorococcus.</title>
        <authorList>
            <person name="Biller S."/>
            <person name="Berube P."/>
            <person name="Thompson J."/>
            <person name="Kelly L."/>
            <person name="Roggensack S."/>
            <person name="Awad L."/>
            <person name="Roache-Johnson K."/>
            <person name="Ding H."/>
            <person name="Giovannoni S.J."/>
            <person name="Moore L.R."/>
            <person name="Chisholm S.W."/>
        </authorList>
    </citation>
    <scope>NUCLEOTIDE SEQUENCE [LARGE SCALE GENOMIC DNA]</scope>
</reference>